<protein>
    <recommendedName>
        <fullName evidence="6">Large ribosomal subunit protein uL1</fullName>
    </recommendedName>
    <alternativeName>
        <fullName evidence="7">50S ribosomal protein L1</fullName>
    </alternativeName>
</protein>
<keyword evidence="5" id="KW-0687">Ribonucleoprotein</keyword>
<dbReference type="InterPro" id="IPR016095">
    <property type="entry name" value="Ribosomal_uL1_3-a/b-sand"/>
</dbReference>
<evidence type="ECO:0000256" key="5">
    <source>
        <dbReference type="ARBA" id="ARBA00023274"/>
    </source>
</evidence>
<evidence type="ECO:0000256" key="7">
    <source>
        <dbReference type="ARBA" id="ARBA00035452"/>
    </source>
</evidence>
<evidence type="ECO:0000256" key="1">
    <source>
        <dbReference type="ARBA" id="ARBA00010531"/>
    </source>
</evidence>
<evidence type="ECO:0000313" key="9">
    <source>
        <dbReference type="Proteomes" id="UP000033944"/>
    </source>
</evidence>
<proteinExistence type="inferred from homology"/>
<dbReference type="Gene3D" id="3.30.190.20">
    <property type="match status" value="1"/>
</dbReference>
<dbReference type="CDD" id="cd00403">
    <property type="entry name" value="Ribosomal_L1"/>
    <property type="match status" value="1"/>
</dbReference>
<dbReference type="GO" id="GO:0006412">
    <property type="term" value="P:translation"/>
    <property type="evidence" value="ECO:0007669"/>
    <property type="project" value="InterPro"/>
</dbReference>
<dbReference type="SUPFAM" id="SSF56808">
    <property type="entry name" value="Ribosomal protein L1"/>
    <property type="match status" value="1"/>
</dbReference>
<dbReference type="EMBL" id="LBVN01000013">
    <property type="protein sequence ID" value="KKQ86978.1"/>
    <property type="molecule type" value="Genomic_DNA"/>
</dbReference>
<evidence type="ECO:0000256" key="4">
    <source>
        <dbReference type="ARBA" id="ARBA00022980"/>
    </source>
</evidence>
<evidence type="ECO:0000256" key="2">
    <source>
        <dbReference type="ARBA" id="ARBA00022491"/>
    </source>
</evidence>
<dbReference type="PATRIC" id="fig|1618571.3.peg.598"/>
<dbReference type="PANTHER" id="PTHR36427">
    <property type="entry name" value="54S RIBOSOMAL PROTEIN L1, MITOCHONDRIAL"/>
    <property type="match status" value="1"/>
</dbReference>
<comment type="caution">
    <text evidence="8">The sequence shown here is derived from an EMBL/GenBank/DDBJ whole genome shotgun (WGS) entry which is preliminary data.</text>
</comment>
<sequence>MGKTKTAFVSDTQTEVVSGADKYAEKQKKRAEAQAKTQAEKEPEKVHIAGLKGGQRVKVVEAEIPVVEATPEETAKAKKKIKTHSKRYKEVKSKIDRDKKYSVSEAIKLIRETNLTKFDATVELHMVIKKEKLNVNVTLPHSFGKAKKIEVATDATLEKLKAGKVEFDVLLATADMMPKLVMFAKLLGPRGLMPNPKNGTLIKSAKDAEKFSASSMTIKTEKDKPVVHTVAGKLSQKDEEIIKNLEVIVLAIGGSKLIEKAFLKSTMSPSVKLSL</sequence>
<dbReference type="Proteomes" id="UP000033944">
    <property type="component" value="Unassembled WGS sequence"/>
</dbReference>
<dbReference type="Gene3D" id="3.40.50.790">
    <property type="match status" value="1"/>
</dbReference>
<keyword evidence="4 8" id="KW-0689">Ribosomal protein</keyword>
<dbReference type="GO" id="GO:0003723">
    <property type="term" value="F:RNA binding"/>
    <property type="evidence" value="ECO:0007669"/>
    <property type="project" value="InterPro"/>
</dbReference>
<dbReference type="Gene3D" id="6.10.20.140">
    <property type="entry name" value="50S ribosomal protein L1, Chain A, Domain 1"/>
    <property type="match status" value="1"/>
</dbReference>
<dbReference type="GO" id="GO:0015934">
    <property type="term" value="C:large ribosomal subunit"/>
    <property type="evidence" value="ECO:0007669"/>
    <property type="project" value="InterPro"/>
</dbReference>
<dbReference type="GO" id="GO:0006417">
    <property type="term" value="P:regulation of translation"/>
    <property type="evidence" value="ECO:0007669"/>
    <property type="project" value="UniProtKB-KW"/>
</dbReference>
<dbReference type="PANTHER" id="PTHR36427:SF3">
    <property type="entry name" value="LARGE RIBOSOMAL SUBUNIT PROTEIN UL1M"/>
    <property type="match status" value="1"/>
</dbReference>
<keyword evidence="2" id="KW-0678">Repressor</keyword>
<dbReference type="Pfam" id="PF00687">
    <property type="entry name" value="Ribosomal_L1"/>
    <property type="match status" value="1"/>
</dbReference>
<dbReference type="InterPro" id="IPR023674">
    <property type="entry name" value="Ribosomal_uL1-like"/>
</dbReference>
<gene>
    <name evidence="8" type="ORF">UT10_C0013G0027</name>
</gene>
<evidence type="ECO:0000313" key="8">
    <source>
        <dbReference type="EMBL" id="KKQ86978.1"/>
    </source>
</evidence>
<accession>A0A0G0L4Q6</accession>
<comment type="similarity">
    <text evidence="1">Belongs to the universal ribosomal protein uL1 family.</text>
</comment>
<dbReference type="InterPro" id="IPR028364">
    <property type="entry name" value="Ribosomal_uL1/biogenesis"/>
</dbReference>
<keyword evidence="3" id="KW-0810">Translation regulation</keyword>
<organism evidence="8 9">
    <name type="scientific">Candidatus Woesebacteria bacterium GW2011_GWB1_38_8b</name>
    <dbReference type="NCBI Taxonomy" id="1618571"/>
    <lineage>
        <taxon>Bacteria</taxon>
        <taxon>Candidatus Woeseibacteriota</taxon>
    </lineage>
</organism>
<evidence type="ECO:0000256" key="3">
    <source>
        <dbReference type="ARBA" id="ARBA00022845"/>
    </source>
</evidence>
<reference evidence="8 9" key="1">
    <citation type="journal article" date="2015" name="Nature">
        <title>rRNA introns, odd ribosomes, and small enigmatic genomes across a large radiation of phyla.</title>
        <authorList>
            <person name="Brown C.T."/>
            <person name="Hug L.A."/>
            <person name="Thomas B.C."/>
            <person name="Sharon I."/>
            <person name="Castelle C.J."/>
            <person name="Singh A."/>
            <person name="Wilkins M.J."/>
            <person name="Williams K.H."/>
            <person name="Banfield J.F."/>
        </authorList>
    </citation>
    <scope>NUCLEOTIDE SEQUENCE [LARGE SCALE GENOMIC DNA]</scope>
</reference>
<dbReference type="GO" id="GO:0003735">
    <property type="term" value="F:structural constituent of ribosome"/>
    <property type="evidence" value="ECO:0007669"/>
    <property type="project" value="InterPro"/>
</dbReference>
<evidence type="ECO:0000256" key="6">
    <source>
        <dbReference type="ARBA" id="ARBA00035241"/>
    </source>
</evidence>
<dbReference type="AlphaFoldDB" id="A0A0G0L4Q6"/>
<name>A0A0G0L4Q6_9BACT</name>